<evidence type="ECO:0000313" key="3">
    <source>
        <dbReference type="Proteomes" id="UP000593568"/>
    </source>
</evidence>
<evidence type="ECO:0000313" key="2">
    <source>
        <dbReference type="EMBL" id="MBA0759575.1"/>
    </source>
</evidence>
<dbReference type="InterPro" id="IPR056647">
    <property type="entry name" value="DUF7745"/>
</dbReference>
<dbReference type="AlphaFoldDB" id="A0A7J9DGJ0"/>
<protein>
    <recommendedName>
        <fullName evidence="1">DUF7745 domain-containing protein</fullName>
    </recommendedName>
</protein>
<comment type="caution">
    <text evidence="2">The sequence shown here is derived from an EMBL/GenBank/DDBJ whole genome shotgun (WGS) entry which is preliminary data.</text>
</comment>
<gene>
    <name evidence="2" type="ORF">Gotri_022441</name>
</gene>
<dbReference type="PANTHER" id="PTHR48200:SF1">
    <property type="entry name" value="AMINOTRANSFERASE-LIKE PLANT MOBILE DOMAIN-CONTAINING PROTEIN"/>
    <property type="match status" value="1"/>
</dbReference>
<dbReference type="PANTHER" id="PTHR48200">
    <property type="entry name" value="PROTEIN, PUTATIVE-RELATED"/>
    <property type="match status" value="1"/>
</dbReference>
<name>A0A7J9DGJ0_9ROSI</name>
<sequence>MENRFLDKVEDNAIFRIWSEKVQLEKGDSLAKGYVSELWDYTRISVMQNSLQELKEIWDQWNDETKQLFYSNYGDLPYLFDIKVDEQLFQTLAQYWNSAYSCFTFGKVDLVPTVENL</sequence>
<reference evidence="2 3" key="1">
    <citation type="journal article" date="2019" name="Genome Biol. Evol.">
        <title>Insights into the evolution of the New World diploid cottons (Gossypium, subgenus Houzingenia) based on genome sequencing.</title>
        <authorList>
            <person name="Grover C.E."/>
            <person name="Arick M.A. 2nd"/>
            <person name="Thrash A."/>
            <person name="Conover J.L."/>
            <person name="Sanders W.S."/>
            <person name="Peterson D.G."/>
            <person name="Frelichowski J.E."/>
            <person name="Scheffler J.A."/>
            <person name="Scheffler B.E."/>
            <person name="Wendel J.F."/>
        </authorList>
    </citation>
    <scope>NUCLEOTIDE SEQUENCE [LARGE SCALE GENOMIC DNA]</scope>
    <source>
        <strain evidence="2">8</strain>
        <tissue evidence="2">Leaf</tissue>
    </source>
</reference>
<feature type="domain" description="DUF7745" evidence="1">
    <location>
        <begin position="54"/>
        <end position="116"/>
    </location>
</feature>
<dbReference type="Pfam" id="PF24924">
    <property type="entry name" value="DUF7745"/>
    <property type="match status" value="1"/>
</dbReference>
<accession>A0A7J9DGJ0</accession>
<dbReference type="EMBL" id="JABEZW010000002">
    <property type="protein sequence ID" value="MBA0759575.1"/>
    <property type="molecule type" value="Genomic_DNA"/>
</dbReference>
<keyword evidence="3" id="KW-1185">Reference proteome</keyword>
<dbReference type="Proteomes" id="UP000593568">
    <property type="component" value="Unassembled WGS sequence"/>
</dbReference>
<organism evidence="2 3">
    <name type="scientific">Gossypium trilobum</name>
    <dbReference type="NCBI Taxonomy" id="34281"/>
    <lineage>
        <taxon>Eukaryota</taxon>
        <taxon>Viridiplantae</taxon>
        <taxon>Streptophyta</taxon>
        <taxon>Embryophyta</taxon>
        <taxon>Tracheophyta</taxon>
        <taxon>Spermatophyta</taxon>
        <taxon>Magnoliopsida</taxon>
        <taxon>eudicotyledons</taxon>
        <taxon>Gunneridae</taxon>
        <taxon>Pentapetalae</taxon>
        <taxon>rosids</taxon>
        <taxon>malvids</taxon>
        <taxon>Malvales</taxon>
        <taxon>Malvaceae</taxon>
        <taxon>Malvoideae</taxon>
        <taxon>Gossypium</taxon>
    </lineage>
</organism>
<proteinExistence type="predicted"/>
<evidence type="ECO:0000259" key="1">
    <source>
        <dbReference type="Pfam" id="PF24924"/>
    </source>
</evidence>